<evidence type="ECO:0008006" key="5">
    <source>
        <dbReference type="Google" id="ProtNLM"/>
    </source>
</evidence>
<comment type="caution">
    <text evidence="3">The sequence shown here is derived from an EMBL/GenBank/DDBJ whole genome shotgun (WGS) entry which is preliminary data.</text>
</comment>
<dbReference type="RefSeq" id="WP_285727672.1">
    <property type="nucleotide sequence ID" value="NZ_BSDD01000007.1"/>
</dbReference>
<dbReference type="InterPro" id="IPR029046">
    <property type="entry name" value="LolA/LolB/LppX"/>
</dbReference>
<organism evidence="3 4">
    <name type="scientific">Geothrix rubra</name>
    <dbReference type="NCBI Taxonomy" id="2927977"/>
    <lineage>
        <taxon>Bacteria</taxon>
        <taxon>Pseudomonadati</taxon>
        <taxon>Acidobacteriota</taxon>
        <taxon>Holophagae</taxon>
        <taxon>Holophagales</taxon>
        <taxon>Holophagaceae</taxon>
        <taxon>Geothrix</taxon>
    </lineage>
</organism>
<keyword evidence="1" id="KW-0732">Signal</keyword>
<dbReference type="Proteomes" id="UP001165089">
    <property type="component" value="Unassembled WGS sequence"/>
</dbReference>
<protein>
    <recommendedName>
        <fullName evidence="5">Outer membrane lipoprotein carrier protein LolA</fullName>
    </recommendedName>
</protein>
<proteinExistence type="predicted"/>
<name>A0ABQ5Q9K6_9BACT</name>
<evidence type="ECO:0000256" key="1">
    <source>
        <dbReference type="ARBA" id="ARBA00022729"/>
    </source>
</evidence>
<dbReference type="SUPFAM" id="SSF89392">
    <property type="entry name" value="Prokaryotic lipoproteins and lipoprotein localization factors"/>
    <property type="match status" value="1"/>
</dbReference>
<dbReference type="Pfam" id="PF03548">
    <property type="entry name" value="LolA"/>
    <property type="match status" value="1"/>
</dbReference>
<evidence type="ECO:0000256" key="2">
    <source>
        <dbReference type="SAM" id="MobiDB-lite"/>
    </source>
</evidence>
<dbReference type="EMBL" id="BSDD01000007">
    <property type="protein sequence ID" value="GLH71397.1"/>
    <property type="molecule type" value="Genomic_DNA"/>
</dbReference>
<accession>A0ABQ5Q9K6</accession>
<dbReference type="PANTHER" id="PTHR35869:SF1">
    <property type="entry name" value="OUTER-MEMBRANE LIPOPROTEIN CARRIER PROTEIN"/>
    <property type="match status" value="1"/>
</dbReference>
<sequence length="193" mass="21196">MRRSALVLLTALPCAAALPAWWRELPRKPALAARFTQESDSAVFGKLSQTGTLVLARGGRLRVDYASGLRVLADGRELVQYDPDTRTAQRMDLIQAVRDFPLLGLLLEPARIGLLFRPEALPGEGVRLVPREPGLPEVHVEGRNGLLKALTWTDPTGARQRLELVDPRVPPTPSPATFRFDPPPGTRWATAGR</sequence>
<keyword evidence="4" id="KW-1185">Reference proteome</keyword>
<evidence type="ECO:0000313" key="4">
    <source>
        <dbReference type="Proteomes" id="UP001165089"/>
    </source>
</evidence>
<gene>
    <name evidence="3" type="ORF">GETHPA_29310</name>
</gene>
<dbReference type="InterPro" id="IPR004564">
    <property type="entry name" value="OM_lipoprot_carrier_LolA-like"/>
</dbReference>
<evidence type="ECO:0000313" key="3">
    <source>
        <dbReference type="EMBL" id="GLH71397.1"/>
    </source>
</evidence>
<feature type="region of interest" description="Disordered" evidence="2">
    <location>
        <begin position="166"/>
        <end position="193"/>
    </location>
</feature>
<dbReference type="PANTHER" id="PTHR35869">
    <property type="entry name" value="OUTER-MEMBRANE LIPOPROTEIN CARRIER PROTEIN"/>
    <property type="match status" value="1"/>
</dbReference>
<dbReference type="Gene3D" id="2.50.20.10">
    <property type="entry name" value="Lipoprotein localisation LolA/LolB/LppX"/>
    <property type="match status" value="1"/>
</dbReference>
<reference evidence="3 4" key="1">
    <citation type="journal article" date="2023" name="Antonie Van Leeuwenhoek">
        <title>Mesoterricola silvestris gen. nov., sp. nov., Mesoterricola sediminis sp. nov., Geothrix oryzae sp. nov., Geothrix edaphica sp. nov., Geothrix rubra sp. nov., and Geothrix limicola sp. nov., six novel members of Acidobacteriota isolated from soils.</title>
        <authorList>
            <person name="Itoh H."/>
            <person name="Sugisawa Y."/>
            <person name="Mise K."/>
            <person name="Xu Z."/>
            <person name="Kuniyasu M."/>
            <person name="Ushijima N."/>
            <person name="Kawano K."/>
            <person name="Kobayashi E."/>
            <person name="Shiratori Y."/>
            <person name="Masuda Y."/>
            <person name="Senoo K."/>
        </authorList>
    </citation>
    <scope>NUCLEOTIDE SEQUENCE [LARGE SCALE GENOMIC DNA]</scope>
    <source>
        <strain evidence="3 4">Red803</strain>
    </source>
</reference>
<dbReference type="CDD" id="cd16325">
    <property type="entry name" value="LolA"/>
    <property type="match status" value="1"/>
</dbReference>